<evidence type="ECO:0000313" key="4">
    <source>
        <dbReference type="Proteomes" id="UP001500751"/>
    </source>
</evidence>
<dbReference type="RefSeq" id="WP_344663493.1">
    <property type="nucleotide sequence ID" value="NZ_BAAAQN010000001.1"/>
</dbReference>
<dbReference type="SUPFAM" id="SSF53474">
    <property type="entry name" value="alpha/beta-Hydrolases"/>
    <property type="match status" value="1"/>
</dbReference>
<gene>
    <name evidence="3" type="ORF">GCM10009839_01640</name>
</gene>
<protein>
    <submittedName>
        <fullName evidence="3">Alpha/beta fold hydrolase</fullName>
    </submittedName>
</protein>
<dbReference type="InterPro" id="IPR029058">
    <property type="entry name" value="AB_hydrolase_fold"/>
</dbReference>
<dbReference type="Gene3D" id="3.40.50.1820">
    <property type="entry name" value="alpha/beta hydrolase"/>
    <property type="match status" value="1"/>
</dbReference>
<dbReference type="InterPro" id="IPR001031">
    <property type="entry name" value="Thioesterase"/>
</dbReference>
<sequence length="266" mass="27558">MLGGRSGVAGAWLRCFHDSEPGAPRLVCLPHAGGSASYFFPLSRRLAPSVGTFAVQYPGRQDRRAQDPITTIAGLADGVVAALADEGGVGGPLILFGHSLGAVVGFEVVRRLEQGAASGSASVPKPAALIVSGRRAPSRQVSENVHLRDNDGVLTELARLGGTDGGLLGDEDLVKMILPALRADYRALADYAAAGGSPEVVGTVACPIVAMVGDADPVTPVDDALAWSEFTAGGFESEVFPGGHFYLSEHQERVTDAVRRVVKAYA</sequence>
<comment type="similarity">
    <text evidence="1">Belongs to the thioesterase family.</text>
</comment>
<dbReference type="PANTHER" id="PTHR11487">
    <property type="entry name" value="THIOESTERASE"/>
    <property type="match status" value="1"/>
</dbReference>
<dbReference type="Proteomes" id="UP001500751">
    <property type="component" value="Unassembled WGS sequence"/>
</dbReference>
<dbReference type="EMBL" id="BAAAQN010000001">
    <property type="protein sequence ID" value="GAA2011247.1"/>
    <property type="molecule type" value="Genomic_DNA"/>
</dbReference>
<evidence type="ECO:0000256" key="1">
    <source>
        <dbReference type="ARBA" id="ARBA00007169"/>
    </source>
</evidence>
<dbReference type="InterPro" id="IPR012223">
    <property type="entry name" value="TEII"/>
</dbReference>
<name>A0ABP5F0A7_9ACTN</name>
<organism evidence="3 4">
    <name type="scientific">Catenulispora yoronensis</name>
    <dbReference type="NCBI Taxonomy" id="450799"/>
    <lineage>
        <taxon>Bacteria</taxon>
        <taxon>Bacillati</taxon>
        <taxon>Actinomycetota</taxon>
        <taxon>Actinomycetes</taxon>
        <taxon>Catenulisporales</taxon>
        <taxon>Catenulisporaceae</taxon>
        <taxon>Catenulispora</taxon>
    </lineage>
</organism>
<dbReference type="PANTHER" id="PTHR11487:SF0">
    <property type="entry name" value="S-ACYL FATTY ACID SYNTHASE THIOESTERASE, MEDIUM CHAIN"/>
    <property type="match status" value="1"/>
</dbReference>
<feature type="domain" description="Thioesterase" evidence="2">
    <location>
        <begin position="25"/>
        <end position="259"/>
    </location>
</feature>
<accession>A0ABP5F0A7</accession>
<dbReference type="GO" id="GO:0016787">
    <property type="term" value="F:hydrolase activity"/>
    <property type="evidence" value="ECO:0007669"/>
    <property type="project" value="UniProtKB-KW"/>
</dbReference>
<evidence type="ECO:0000259" key="2">
    <source>
        <dbReference type="Pfam" id="PF00975"/>
    </source>
</evidence>
<keyword evidence="3" id="KW-0378">Hydrolase</keyword>
<comment type="caution">
    <text evidence="3">The sequence shown here is derived from an EMBL/GenBank/DDBJ whole genome shotgun (WGS) entry which is preliminary data.</text>
</comment>
<keyword evidence="4" id="KW-1185">Reference proteome</keyword>
<evidence type="ECO:0000313" key="3">
    <source>
        <dbReference type="EMBL" id="GAA2011247.1"/>
    </source>
</evidence>
<proteinExistence type="inferred from homology"/>
<dbReference type="Pfam" id="PF00975">
    <property type="entry name" value="Thioesterase"/>
    <property type="match status" value="1"/>
</dbReference>
<reference evidence="4" key="1">
    <citation type="journal article" date="2019" name="Int. J. Syst. Evol. Microbiol.">
        <title>The Global Catalogue of Microorganisms (GCM) 10K type strain sequencing project: providing services to taxonomists for standard genome sequencing and annotation.</title>
        <authorList>
            <consortium name="The Broad Institute Genomics Platform"/>
            <consortium name="The Broad Institute Genome Sequencing Center for Infectious Disease"/>
            <person name="Wu L."/>
            <person name="Ma J."/>
        </authorList>
    </citation>
    <scope>NUCLEOTIDE SEQUENCE [LARGE SCALE GENOMIC DNA]</scope>
    <source>
        <strain evidence="4">JCM 16014</strain>
    </source>
</reference>